<dbReference type="InterPro" id="IPR000175">
    <property type="entry name" value="Na/ntran_symport"/>
</dbReference>
<dbReference type="GO" id="GO:0005332">
    <property type="term" value="F:gamma-aminobutyric acid:sodium:chloride symporter activity"/>
    <property type="evidence" value="ECO:0007669"/>
    <property type="project" value="TreeGrafter"/>
</dbReference>
<keyword evidence="7" id="KW-0479">Metal-binding</keyword>
<dbReference type="GO" id="GO:0043005">
    <property type="term" value="C:neuron projection"/>
    <property type="evidence" value="ECO:0007669"/>
    <property type="project" value="TreeGrafter"/>
</dbReference>
<dbReference type="EMBL" id="BTSY01000002">
    <property type="protein sequence ID" value="GMT14184.1"/>
    <property type="molecule type" value="Genomic_DNA"/>
</dbReference>
<comment type="subcellular location">
    <subcellularLocation>
        <location evidence="1">Membrane</location>
        <topology evidence="1">Multi-pass membrane protein</topology>
    </subcellularLocation>
</comment>
<keyword evidence="7" id="KW-0915">Sodium</keyword>
<evidence type="ECO:0000256" key="10">
    <source>
        <dbReference type="SAM" id="Phobius"/>
    </source>
</evidence>
<comment type="caution">
    <text evidence="11">The sequence shown here is derived from an EMBL/GenBank/DDBJ whole genome shotgun (WGS) entry which is preliminary data.</text>
</comment>
<evidence type="ECO:0000256" key="6">
    <source>
        <dbReference type="ARBA" id="ARBA00023136"/>
    </source>
</evidence>
<evidence type="ECO:0000256" key="9">
    <source>
        <dbReference type="SAM" id="MobiDB-lite"/>
    </source>
</evidence>
<dbReference type="PANTHER" id="PTHR11616:SF326">
    <property type="entry name" value="SODIUM-DEPENDENT TRANSPORTER SNF-5"/>
    <property type="match status" value="1"/>
</dbReference>
<feature type="binding site" evidence="7">
    <location>
        <position position="85"/>
    </location>
    <ligand>
        <name>Na(+)</name>
        <dbReference type="ChEBI" id="CHEBI:29101"/>
        <label>1</label>
    </ligand>
</feature>
<reference evidence="11" key="1">
    <citation type="submission" date="2023-10" db="EMBL/GenBank/DDBJ databases">
        <title>Genome assembly of Pristionchus species.</title>
        <authorList>
            <person name="Yoshida K."/>
            <person name="Sommer R.J."/>
        </authorList>
    </citation>
    <scope>NUCLEOTIDE SEQUENCE</scope>
    <source>
        <strain evidence="11">RS5133</strain>
    </source>
</reference>
<feature type="binding site" evidence="7">
    <location>
        <position position="352"/>
    </location>
    <ligand>
        <name>Na(+)</name>
        <dbReference type="ChEBI" id="CHEBI:29101"/>
        <label>2</label>
    </ligand>
</feature>
<dbReference type="PANTHER" id="PTHR11616">
    <property type="entry name" value="SODIUM/CHLORIDE DEPENDENT TRANSPORTER"/>
    <property type="match status" value="1"/>
</dbReference>
<dbReference type="CDD" id="cd10324">
    <property type="entry name" value="SLC6sbd"/>
    <property type="match status" value="1"/>
</dbReference>
<keyword evidence="8" id="KW-1015">Disulfide bond</keyword>
<protein>
    <recommendedName>
        <fullName evidence="13">Transporter</fullName>
    </recommendedName>
</protein>
<feature type="transmembrane region" description="Helical" evidence="10">
    <location>
        <begin position="103"/>
        <end position="123"/>
    </location>
</feature>
<evidence type="ECO:0000313" key="11">
    <source>
        <dbReference type="EMBL" id="GMT14184.1"/>
    </source>
</evidence>
<feature type="transmembrane region" description="Helical" evidence="10">
    <location>
        <begin position="268"/>
        <end position="289"/>
    </location>
</feature>
<proteinExistence type="predicted"/>
<feature type="transmembrane region" description="Helical" evidence="10">
    <location>
        <begin position="149"/>
        <end position="176"/>
    </location>
</feature>
<dbReference type="SUPFAM" id="SSF161070">
    <property type="entry name" value="SNF-like"/>
    <property type="match status" value="1"/>
</dbReference>
<keyword evidence="3 10" id="KW-0812">Transmembrane</keyword>
<dbReference type="Pfam" id="PF00209">
    <property type="entry name" value="SNF"/>
    <property type="match status" value="1"/>
</dbReference>
<dbReference type="GO" id="GO:0005886">
    <property type="term" value="C:plasma membrane"/>
    <property type="evidence" value="ECO:0007669"/>
    <property type="project" value="TreeGrafter"/>
</dbReference>
<feature type="transmembrane region" description="Helical" evidence="10">
    <location>
        <begin position="74"/>
        <end position="91"/>
    </location>
</feature>
<feature type="binding site" evidence="7">
    <location>
        <position position="82"/>
    </location>
    <ligand>
        <name>Na(+)</name>
        <dbReference type="ChEBI" id="CHEBI:29101"/>
        <label>1</label>
    </ligand>
</feature>
<dbReference type="PRINTS" id="PR00176">
    <property type="entry name" value="NANEUSMPORT"/>
</dbReference>
<feature type="binding site" evidence="7">
    <location>
        <position position="89"/>
    </location>
    <ligand>
        <name>Na(+)</name>
        <dbReference type="ChEBI" id="CHEBI:29101"/>
        <label>1</label>
    </ligand>
</feature>
<feature type="transmembrane region" description="Helical" evidence="10">
    <location>
        <begin position="378"/>
        <end position="400"/>
    </location>
</feature>
<keyword evidence="5 10" id="KW-1133">Transmembrane helix</keyword>
<gene>
    <name evidence="11" type="ORF">PFISCL1PPCAC_5481</name>
</gene>
<feature type="transmembrane region" description="Helical" evidence="10">
    <location>
        <begin position="301"/>
        <end position="320"/>
    </location>
</feature>
<dbReference type="InterPro" id="IPR037272">
    <property type="entry name" value="SNS_sf"/>
</dbReference>
<keyword evidence="6 10" id="KW-0472">Membrane</keyword>
<evidence type="ECO:0000256" key="8">
    <source>
        <dbReference type="PIRSR" id="PIRSR600175-2"/>
    </source>
</evidence>
<dbReference type="AlphaFoldDB" id="A0AAV5V8F1"/>
<keyword evidence="4" id="KW-0769">Symport</keyword>
<evidence type="ECO:0000313" key="12">
    <source>
        <dbReference type="Proteomes" id="UP001432322"/>
    </source>
</evidence>
<evidence type="ECO:0000256" key="7">
    <source>
        <dbReference type="PIRSR" id="PIRSR600175-1"/>
    </source>
</evidence>
<accession>A0AAV5V8F1</accession>
<feature type="transmembrane region" description="Helical" evidence="10">
    <location>
        <begin position="437"/>
        <end position="457"/>
    </location>
</feature>
<feature type="transmembrane region" description="Helical" evidence="10">
    <location>
        <begin position="477"/>
        <end position="497"/>
    </location>
</feature>
<organism evidence="11 12">
    <name type="scientific">Pristionchus fissidentatus</name>
    <dbReference type="NCBI Taxonomy" id="1538716"/>
    <lineage>
        <taxon>Eukaryota</taxon>
        <taxon>Metazoa</taxon>
        <taxon>Ecdysozoa</taxon>
        <taxon>Nematoda</taxon>
        <taxon>Chromadorea</taxon>
        <taxon>Rhabditida</taxon>
        <taxon>Rhabditina</taxon>
        <taxon>Diplogasteromorpha</taxon>
        <taxon>Diplogasteroidea</taxon>
        <taxon>Neodiplogasteridae</taxon>
        <taxon>Pristionchus</taxon>
    </lineage>
</organism>
<sequence>LPSNQWPPLTSILPSAEPAEMESPTHNTGQGSEEFHAVSDKELEAKSALFKSGHPVVPSTDEEKESRAGFSSQIEYIMTIIGMAVGLGNIWRFPAVAYQNGGGAFLVPYLCIGMLFGLPMLYIDSTIGQFTQSGPSLAFKKYLPAAQGLGWTMAFIVISIGFFYNVPICWSLIYIVQLAIGNMPQMTSCSNDWNTIHCDSSLFCEGKVDAISKETLVYFNGSCLTKDDRSIAMKVVGMNVIFQSAPEEYFYYHIAQKHQSFDFGHANWMVAVSLLVCWIITGAGLVKGVQSIGKVSIVTTSLPYLIITVLFLRGVTLPGAEKGLQYFLTNPDWSKIFQISTWSAALNQSCFSLGIGVGTMIMMSCYNKREHPNYRDCVIILAADTFMSVLGGTAVFAILGSMSERMGVSIDKVVSSPLTLAFITYPEATSHMPISTLWALLFFLMLFLIGISTMFAIVEGFTTCLIDEFPKLGKHHWLVVTIVCVVCYALNILCFAFQV</sequence>
<evidence type="ECO:0000256" key="1">
    <source>
        <dbReference type="ARBA" id="ARBA00004141"/>
    </source>
</evidence>
<dbReference type="GO" id="GO:0046872">
    <property type="term" value="F:metal ion binding"/>
    <property type="evidence" value="ECO:0007669"/>
    <property type="project" value="UniProtKB-KW"/>
</dbReference>
<feature type="non-terminal residue" evidence="11">
    <location>
        <position position="1"/>
    </location>
</feature>
<evidence type="ECO:0000256" key="3">
    <source>
        <dbReference type="ARBA" id="ARBA00022692"/>
    </source>
</evidence>
<dbReference type="PROSITE" id="PS50267">
    <property type="entry name" value="NA_NEUROTRAN_SYMP_3"/>
    <property type="match status" value="1"/>
</dbReference>
<feature type="transmembrane region" description="Helical" evidence="10">
    <location>
        <begin position="340"/>
        <end position="366"/>
    </location>
</feature>
<evidence type="ECO:0000256" key="5">
    <source>
        <dbReference type="ARBA" id="ARBA00022989"/>
    </source>
</evidence>
<dbReference type="Proteomes" id="UP001432322">
    <property type="component" value="Unassembled WGS sequence"/>
</dbReference>
<feature type="disulfide bond" evidence="8">
    <location>
        <begin position="189"/>
        <end position="198"/>
    </location>
</feature>
<keyword evidence="2" id="KW-0813">Transport</keyword>
<feature type="region of interest" description="Disordered" evidence="9">
    <location>
        <begin position="1"/>
        <end position="36"/>
    </location>
</feature>
<keyword evidence="12" id="KW-1185">Reference proteome</keyword>
<evidence type="ECO:0000256" key="2">
    <source>
        <dbReference type="ARBA" id="ARBA00022448"/>
    </source>
</evidence>
<dbReference type="NCBIfam" id="NF037979">
    <property type="entry name" value="Na_transp"/>
    <property type="match status" value="1"/>
</dbReference>
<name>A0AAV5V8F1_9BILA</name>
<evidence type="ECO:0000256" key="4">
    <source>
        <dbReference type="ARBA" id="ARBA00022847"/>
    </source>
</evidence>
<feature type="binding site" evidence="7">
    <location>
        <position position="84"/>
    </location>
    <ligand>
        <name>Na(+)</name>
        <dbReference type="ChEBI" id="CHEBI:29101"/>
        <label>1</label>
    </ligand>
</feature>
<evidence type="ECO:0008006" key="13">
    <source>
        <dbReference type="Google" id="ProtNLM"/>
    </source>
</evidence>